<evidence type="ECO:0000313" key="11">
    <source>
        <dbReference type="EMBL" id="KAF5394366.1"/>
    </source>
</evidence>
<dbReference type="AlphaFoldDB" id="A0A8J4SYQ3"/>
<keyword evidence="10" id="KW-0732">Signal</keyword>
<evidence type="ECO:0000256" key="8">
    <source>
        <dbReference type="ARBA" id="ARBA00023136"/>
    </source>
</evidence>
<dbReference type="InterPro" id="IPR009600">
    <property type="entry name" value="PIG-U"/>
</dbReference>
<evidence type="ECO:0008006" key="13">
    <source>
        <dbReference type="Google" id="ProtNLM"/>
    </source>
</evidence>
<evidence type="ECO:0000256" key="9">
    <source>
        <dbReference type="SAM" id="Phobius"/>
    </source>
</evidence>
<keyword evidence="8 9" id="KW-0472">Membrane</keyword>
<gene>
    <name evidence="11" type="ORF">PHET_11676</name>
</gene>
<comment type="pathway">
    <text evidence="2">Glycolipid biosynthesis; glycosylphosphatidylinositol-anchor biosynthesis.</text>
</comment>
<keyword evidence="12" id="KW-1185">Reference proteome</keyword>
<name>A0A8J4SYQ3_9TREM</name>
<evidence type="ECO:0000256" key="10">
    <source>
        <dbReference type="SAM" id="SignalP"/>
    </source>
</evidence>
<sequence length="282" mass="32481">MKYLTLFVWMVVMLSVRVLVKHCASQNLVKSSAYSSMDNWDSEGVFLREAGLNVYDNDIVHQPPLALHLWSVALRYTENWVAVYFLLFELIIMCSILKLCDVCINVLIWSDQRTQPNVHTSSRSLILSRDDFVLCRYLMIICYCFNPYSILAFASQSTSVIWNITSVWTLITCFQNRLFISSCFCALGCYLRLYSGLLLLPILAVANIVSRFLEIKTTDKYYEHGVCNLFIRLWHRCLILFFLNCLLSLDNLGIMNMLDFSISSCLTQVDVTGLQIVFSQAQ</sequence>
<evidence type="ECO:0000256" key="1">
    <source>
        <dbReference type="ARBA" id="ARBA00004477"/>
    </source>
</evidence>
<evidence type="ECO:0000313" key="12">
    <source>
        <dbReference type="Proteomes" id="UP000748531"/>
    </source>
</evidence>
<dbReference type="GO" id="GO:0016255">
    <property type="term" value="P:attachment of GPI anchor to protein"/>
    <property type="evidence" value="ECO:0007669"/>
    <property type="project" value="InterPro"/>
</dbReference>
<dbReference type="PANTHER" id="PTHR13121:SF0">
    <property type="entry name" value="PHOSPHATIDYLINOSITOL GLYCAN ANCHOR BIOSYNTHESIS CLASS U PROTEIN"/>
    <property type="match status" value="1"/>
</dbReference>
<dbReference type="Pfam" id="PF06728">
    <property type="entry name" value="PIG-U"/>
    <property type="match status" value="1"/>
</dbReference>
<proteinExistence type="inferred from homology"/>
<feature type="chain" id="PRO_5035174328" description="GPI mannosyltransferase 2" evidence="10">
    <location>
        <begin position="26"/>
        <end position="282"/>
    </location>
</feature>
<evidence type="ECO:0000256" key="3">
    <source>
        <dbReference type="ARBA" id="ARBA00010026"/>
    </source>
</evidence>
<organism evidence="11 12">
    <name type="scientific">Paragonimus heterotremus</name>
    <dbReference type="NCBI Taxonomy" id="100268"/>
    <lineage>
        <taxon>Eukaryota</taxon>
        <taxon>Metazoa</taxon>
        <taxon>Spiralia</taxon>
        <taxon>Lophotrochozoa</taxon>
        <taxon>Platyhelminthes</taxon>
        <taxon>Trematoda</taxon>
        <taxon>Digenea</taxon>
        <taxon>Plagiorchiida</taxon>
        <taxon>Troglotremata</taxon>
        <taxon>Troglotrematidae</taxon>
        <taxon>Paragonimus</taxon>
    </lineage>
</organism>
<dbReference type="GO" id="GO:0006506">
    <property type="term" value="P:GPI anchor biosynthetic process"/>
    <property type="evidence" value="ECO:0007669"/>
    <property type="project" value="UniProtKB-UniPathway"/>
</dbReference>
<dbReference type="UniPathway" id="UPA00196"/>
<evidence type="ECO:0000256" key="5">
    <source>
        <dbReference type="ARBA" id="ARBA00022692"/>
    </source>
</evidence>
<dbReference type="EMBL" id="LUCH01018798">
    <property type="protein sequence ID" value="KAF5394366.1"/>
    <property type="molecule type" value="Genomic_DNA"/>
</dbReference>
<accession>A0A8J4SYQ3</accession>
<dbReference type="GO" id="GO:0042765">
    <property type="term" value="C:GPI-anchor transamidase complex"/>
    <property type="evidence" value="ECO:0007669"/>
    <property type="project" value="InterPro"/>
</dbReference>
<dbReference type="OrthoDB" id="549017at2759"/>
<keyword evidence="5 9" id="KW-0812">Transmembrane</keyword>
<keyword evidence="6" id="KW-0256">Endoplasmic reticulum</keyword>
<keyword evidence="7 9" id="KW-1133">Transmembrane helix</keyword>
<evidence type="ECO:0000256" key="4">
    <source>
        <dbReference type="ARBA" id="ARBA00022502"/>
    </source>
</evidence>
<keyword evidence="4" id="KW-0337">GPI-anchor biosynthesis</keyword>
<protein>
    <recommendedName>
        <fullName evidence="13">GPI mannosyltransferase 2</fullName>
    </recommendedName>
</protein>
<dbReference type="PANTHER" id="PTHR13121">
    <property type="entry name" value="GPI TRANSAMIDASE COMPONENT PIG-U"/>
    <property type="match status" value="1"/>
</dbReference>
<feature type="signal peptide" evidence="10">
    <location>
        <begin position="1"/>
        <end position="25"/>
    </location>
</feature>
<comment type="similarity">
    <text evidence="3">Belongs to the PIGU family.</text>
</comment>
<reference evidence="11" key="1">
    <citation type="submission" date="2019-05" db="EMBL/GenBank/DDBJ databases">
        <title>Annotation for the trematode Paragonimus heterotremus.</title>
        <authorList>
            <person name="Choi Y.-J."/>
        </authorList>
    </citation>
    <scope>NUCLEOTIDE SEQUENCE</scope>
    <source>
        <strain evidence="11">LC</strain>
    </source>
</reference>
<dbReference type="Proteomes" id="UP000748531">
    <property type="component" value="Unassembled WGS sequence"/>
</dbReference>
<feature type="transmembrane region" description="Helical" evidence="9">
    <location>
        <begin position="133"/>
        <end position="154"/>
    </location>
</feature>
<comment type="subcellular location">
    <subcellularLocation>
        <location evidence="1">Endoplasmic reticulum membrane</location>
        <topology evidence="1">Multi-pass membrane protein</topology>
    </subcellularLocation>
</comment>
<evidence type="ECO:0000256" key="6">
    <source>
        <dbReference type="ARBA" id="ARBA00022824"/>
    </source>
</evidence>
<feature type="transmembrane region" description="Helical" evidence="9">
    <location>
        <begin position="160"/>
        <end position="179"/>
    </location>
</feature>
<evidence type="ECO:0000256" key="2">
    <source>
        <dbReference type="ARBA" id="ARBA00004687"/>
    </source>
</evidence>
<feature type="transmembrane region" description="Helical" evidence="9">
    <location>
        <begin position="81"/>
        <end position="108"/>
    </location>
</feature>
<feature type="transmembrane region" description="Helical" evidence="9">
    <location>
        <begin position="233"/>
        <end position="254"/>
    </location>
</feature>
<evidence type="ECO:0000256" key="7">
    <source>
        <dbReference type="ARBA" id="ARBA00022989"/>
    </source>
</evidence>
<feature type="transmembrane region" description="Helical" evidence="9">
    <location>
        <begin position="191"/>
        <end position="213"/>
    </location>
</feature>
<comment type="caution">
    <text evidence="11">The sequence shown here is derived from an EMBL/GenBank/DDBJ whole genome shotgun (WGS) entry which is preliminary data.</text>
</comment>